<feature type="transmembrane region" description="Helical" evidence="1">
    <location>
        <begin position="43"/>
        <end position="65"/>
    </location>
</feature>
<protein>
    <recommendedName>
        <fullName evidence="4">Secreted peptide</fullName>
    </recommendedName>
</protein>
<dbReference type="Proteomes" id="UP001360953">
    <property type="component" value="Unassembled WGS sequence"/>
</dbReference>
<comment type="caution">
    <text evidence="2">The sequence shown here is derived from an EMBL/GenBank/DDBJ whole genome shotgun (WGS) entry which is preliminary data.</text>
</comment>
<keyword evidence="1" id="KW-0472">Membrane</keyword>
<organism evidence="2 3">
    <name type="scientific">Phyllosticta citribraziliensis</name>
    <dbReference type="NCBI Taxonomy" id="989973"/>
    <lineage>
        <taxon>Eukaryota</taxon>
        <taxon>Fungi</taxon>
        <taxon>Dikarya</taxon>
        <taxon>Ascomycota</taxon>
        <taxon>Pezizomycotina</taxon>
        <taxon>Dothideomycetes</taxon>
        <taxon>Dothideomycetes incertae sedis</taxon>
        <taxon>Botryosphaeriales</taxon>
        <taxon>Phyllostictaceae</taxon>
        <taxon>Phyllosticta</taxon>
    </lineage>
</organism>
<gene>
    <name evidence="2" type="ORF">J3D65DRAFT_615035</name>
</gene>
<feature type="transmembrane region" description="Helical" evidence="1">
    <location>
        <begin position="12"/>
        <end position="31"/>
    </location>
</feature>
<keyword evidence="3" id="KW-1185">Reference proteome</keyword>
<name>A0ABR1M5E6_9PEZI</name>
<dbReference type="EMBL" id="JBBPEH010000002">
    <property type="protein sequence ID" value="KAK7542812.1"/>
    <property type="molecule type" value="Genomic_DNA"/>
</dbReference>
<keyword evidence="1" id="KW-0812">Transmembrane</keyword>
<dbReference type="GeneID" id="92032191"/>
<accession>A0ABR1M5E6</accession>
<reference evidence="2 3" key="1">
    <citation type="submission" date="2024-04" db="EMBL/GenBank/DDBJ databases">
        <title>Phyllosticta paracitricarpa is synonymous to the EU quarantine fungus P. citricarpa based on phylogenomic analyses.</title>
        <authorList>
            <consortium name="Lawrence Berkeley National Laboratory"/>
            <person name="Van ingen-buijs V.A."/>
            <person name="Van westerhoven A.C."/>
            <person name="Haridas S."/>
            <person name="Skiadas P."/>
            <person name="Martin F."/>
            <person name="Groenewald J.Z."/>
            <person name="Crous P.W."/>
            <person name="Seidl M.F."/>
        </authorList>
    </citation>
    <scope>NUCLEOTIDE SEQUENCE [LARGE SCALE GENOMIC DNA]</scope>
    <source>
        <strain evidence="2 3">CPC 17464</strain>
    </source>
</reference>
<evidence type="ECO:0008006" key="4">
    <source>
        <dbReference type="Google" id="ProtNLM"/>
    </source>
</evidence>
<evidence type="ECO:0000313" key="2">
    <source>
        <dbReference type="EMBL" id="KAK7542812.1"/>
    </source>
</evidence>
<evidence type="ECO:0000313" key="3">
    <source>
        <dbReference type="Proteomes" id="UP001360953"/>
    </source>
</evidence>
<sequence length="75" mass="8457">MVGVSPSSSLHAFLRWLLPCLPLLSLLFCRYHGNLSCLHRLCLIRGAWSFILPLLLSFSLCLPFSCRCYSSLVTL</sequence>
<evidence type="ECO:0000256" key="1">
    <source>
        <dbReference type="SAM" id="Phobius"/>
    </source>
</evidence>
<proteinExistence type="predicted"/>
<dbReference type="RefSeq" id="XP_066659105.1">
    <property type="nucleotide sequence ID" value="XM_066799285.1"/>
</dbReference>
<keyword evidence="1" id="KW-1133">Transmembrane helix</keyword>